<keyword evidence="2" id="KW-1185">Reference proteome</keyword>
<accession>A0A9N9IXE1</accession>
<protein>
    <submittedName>
        <fullName evidence="1">14574_t:CDS:1</fullName>
    </submittedName>
</protein>
<gene>
    <name evidence="1" type="ORF">ALEPTO_LOCUS13280</name>
</gene>
<comment type="caution">
    <text evidence="1">The sequence shown here is derived from an EMBL/GenBank/DDBJ whole genome shotgun (WGS) entry which is preliminary data.</text>
</comment>
<evidence type="ECO:0000313" key="1">
    <source>
        <dbReference type="EMBL" id="CAG8750478.1"/>
    </source>
</evidence>
<dbReference type="OrthoDB" id="8954335at2759"/>
<dbReference type="EMBL" id="CAJVPS010040393">
    <property type="protein sequence ID" value="CAG8750478.1"/>
    <property type="molecule type" value="Genomic_DNA"/>
</dbReference>
<evidence type="ECO:0000313" key="2">
    <source>
        <dbReference type="Proteomes" id="UP000789508"/>
    </source>
</evidence>
<dbReference type="AlphaFoldDB" id="A0A9N9IXE1"/>
<dbReference type="Proteomes" id="UP000789508">
    <property type="component" value="Unassembled WGS sequence"/>
</dbReference>
<sequence>SDALNRWMDPESNSKILLYTKGSSPTGAFRRLFNISEALQKLKIEVGIALPSISENFSLVIKIHEKVEVYSSDEIPQILGIISAAIEMNGSIESQFYALKALHSKIQLPLQPEKIDDLNHLLSLLGKNEVHIAQSYMDTLKQIRCREDTRWKFFISLDALDTAFNSIKYCNTFSEYEWIVGDSGVQGLHAAPYLFVIRQGEIKAVCLDDLDFQILIKLFNVKANDEPDLSVLSPESLCYSFYPDRARFAIEMIKIVDQSKCHNFDTANLGIPLFKQVPDQRLTETLDIARSALSKNDLNVISSVACIVARNHNDIINLFTKHGWNSAESKFDIKASSEENWKSLYIGLESWLKLKDPFLAK</sequence>
<reference evidence="1" key="1">
    <citation type="submission" date="2021-06" db="EMBL/GenBank/DDBJ databases">
        <authorList>
            <person name="Kallberg Y."/>
            <person name="Tangrot J."/>
            <person name="Rosling A."/>
        </authorList>
    </citation>
    <scope>NUCLEOTIDE SEQUENCE</scope>
    <source>
        <strain evidence="1">FL130A</strain>
    </source>
</reference>
<feature type="non-terminal residue" evidence="1">
    <location>
        <position position="1"/>
    </location>
</feature>
<feature type="non-terminal residue" evidence="1">
    <location>
        <position position="361"/>
    </location>
</feature>
<organism evidence="1 2">
    <name type="scientific">Ambispora leptoticha</name>
    <dbReference type="NCBI Taxonomy" id="144679"/>
    <lineage>
        <taxon>Eukaryota</taxon>
        <taxon>Fungi</taxon>
        <taxon>Fungi incertae sedis</taxon>
        <taxon>Mucoromycota</taxon>
        <taxon>Glomeromycotina</taxon>
        <taxon>Glomeromycetes</taxon>
        <taxon>Archaeosporales</taxon>
        <taxon>Ambisporaceae</taxon>
        <taxon>Ambispora</taxon>
    </lineage>
</organism>
<name>A0A9N9IXE1_9GLOM</name>
<proteinExistence type="predicted"/>